<dbReference type="Pfam" id="PF00501">
    <property type="entry name" value="AMP-binding"/>
    <property type="match status" value="1"/>
</dbReference>
<evidence type="ECO:0000256" key="1">
    <source>
        <dbReference type="ARBA" id="ARBA00006432"/>
    </source>
</evidence>
<evidence type="ECO:0000256" key="3">
    <source>
        <dbReference type="ARBA" id="ARBA00022741"/>
    </source>
</evidence>
<accession>A0A561SLQ0</accession>
<evidence type="ECO:0000259" key="6">
    <source>
        <dbReference type="Pfam" id="PF13193"/>
    </source>
</evidence>
<gene>
    <name evidence="7" type="ORF">FHX44_111637</name>
</gene>
<keyword evidence="2 7" id="KW-0436">Ligase</keyword>
<dbReference type="InterPro" id="IPR042099">
    <property type="entry name" value="ANL_N_sf"/>
</dbReference>
<dbReference type="GO" id="GO:0044539">
    <property type="term" value="P:long-chain fatty acid import into cell"/>
    <property type="evidence" value="ECO:0007669"/>
    <property type="project" value="TreeGrafter"/>
</dbReference>
<keyword evidence="4" id="KW-0067">ATP-binding</keyword>
<dbReference type="EMBL" id="VIWU01000001">
    <property type="protein sequence ID" value="TWF75752.1"/>
    <property type="molecule type" value="Genomic_DNA"/>
</dbReference>
<proteinExistence type="inferred from homology"/>
<dbReference type="GO" id="GO:0005324">
    <property type="term" value="F:long-chain fatty acid transmembrane transporter activity"/>
    <property type="evidence" value="ECO:0007669"/>
    <property type="project" value="TreeGrafter"/>
</dbReference>
<dbReference type="AlphaFoldDB" id="A0A561SLQ0"/>
<dbReference type="Proteomes" id="UP000321261">
    <property type="component" value="Unassembled WGS sequence"/>
</dbReference>
<comment type="similarity">
    <text evidence="1">Belongs to the ATP-dependent AMP-binding enzyme family.</text>
</comment>
<evidence type="ECO:0000256" key="2">
    <source>
        <dbReference type="ARBA" id="ARBA00022598"/>
    </source>
</evidence>
<evidence type="ECO:0000259" key="5">
    <source>
        <dbReference type="Pfam" id="PF00501"/>
    </source>
</evidence>
<evidence type="ECO:0000313" key="8">
    <source>
        <dbReference type="Proteomes" id="UP000321261"/>
    </source>
</evidence>
<dbReference type="PANTHER" id="PTHR43107:SF15">
    <property type="entry name" value="FATTY ACID TRANSPORT PROTEIN 3, ISOFORM A"/>
    <property type="match status" value="1"/>
</dbReference>
<dbReference type="InterPro" id="IPR020845">
    <property type="entry name" value="AMP-binding_CS"/>
</dbReference>
<comment type="caution">
    <text evidence="7">The sequence shown here is derived from an EMBL/GenBank/DDBJ whole genome shotgun (WGS) entry which is preliminary data.</text>
</comment>
<dbReference type="PANTHER" id="PTHR43107">
    <property type="entry name" value="LONG-CHAIN FATTY ACID TRANSPORT PROTEIN"/>
    <property type="match status" value="1"/>
</dbReference>
<dbReference type="OrthoDB" id="2579187at2"/>
<reference evidence="7 8" key="1">
    <citation type="submission" date="2019-06" db="EMBL/GenBank/DDBJ databases">
        <title>Sequencing the genomes of 1000 actinobacteria strains.</title>
        <authorList>
            <person name="Klenk H.-P."/>
        </authorList>
    </citation>
    <scope>NUCLEOTIDE SEQUENCE [LARGE SCALE GENOMIC DNA]</scope>
    <source>
        <strain evidence="7 8">DSM 45671</strain>
    </source>
</reference>
<dbReference type="Gene3D" id="3.30.300.30">
    <property type="match status" value="1"/>
</dbReference>
<dbReference type="SUPFAM" id="SSF56801">
    <property type="entry name" value="Acetyl-CoA synthetase-like"/>
    <property type="match status" value="1"/>
</dbReference>
<dbReference type="GO" id="GO:0005524">
    <property type="term" value="F:ATP binding"/>
    <property type="evidence" value="ECO:0007669"/>
    <property type="project" value="UniProtKB-KW"/>
</dbReference>
<dbReference type="RefSeq" id="WP_147254903.1">
    <property type="nucleotide sequence ID" value="NZ_VIWU01000001.1"/>
</dbReference>
<dbReference type="InterPro" id="IPR000873">
    <property type="entry name" value="AMP-dep_synth/lig_dom"/>
</dbReference>
<keyword evidence="8" id="KW-1185">Reference proteome</keyword>
<dbReference type="Pfam" id="PF13193">
    <property type="entry name" value="AMP-binding_C"/>
    <property type="match status" value="1"/>
</dbReference>
<dbReference type="InterPro" id="IPR045851">
    <property type="entry name" value="AMP-bd_C_sf"/>
</dbReference>
<sequence length="527" mass="57779">MARAQGAVEQLIRQRVADHPDDPWLLWHDDRVPWRDVLSNAQRTANGLLELGIRPGERVAIMMANRPEFIWVHLGILLIGASSVPVNISQRGPTLTHILADSDTAAVVCQRDLRDVVLAVRDDLPALRCVIAEGGPGGGVDCDLERLLSGADREPDVELAEPTGGVGMMYTSGTTGPPKGVVATNYDLTPLTVLLESSGVRPGETMYTGLPLFHGNALLVSMIGSIIRDARLALAPRFTASGFFDDCRRYGAVAANSLGGMISILLKQPDRPDDRDNPLRVVLSAGCPPDRWREFEERFGVRIIEWFGMVDSPGILLNDVGRVGSMGRSGVSGVEFRVVDDDDRPQPPGTVGELVFRHPRGRMTTYHKLPDATERAYRGGWFHSGDLAEYDEDGFFYYRGRKTESMRRLGENISAWEIETVVNSHRGVLESAAHSVASDLGEDEVKVCIVARPGMTVTPEEILDHCAGRIARHAMPRYVEFLDELPKTATERNQYAALRARGVTPGTWDREQAGYPIGKADAGRRSG</sequence>
<organism evidence="7 8">
    <name type="scientific">Pseudonocardia hierapolitana</name>
    <dbReference type="NCBI Taxonomy" id="1128676"/>
    <lineage>
        <taxon>Bacteria</taxon>
        <taxon>Bacillati</taxon>
        <taxon>Actinomycetota</taxon>
        <taxon>Actinomycetes</taxon>
        <taxon>Pseudonocardiales</taxon>
        <taxon>Pseudonocardiaceae</taxon>
        <taxon>Pseudonocardia</taxon>
    </lineage>
</organism>
<keyword evidence="3" id="KW-0547">Nucleotide-binding</keyword>
<protein>
    <submittedName>
        <fullName evidence="7">Crotonobetaine/carnitine-CoA ligase</fullName>
    </submittedName>
</protein>
<dbReference type="GO" id="GO:0005886">
    <property type="term" value="C:plasma membrane"/>
    <property type="evidence" value="ECO:0007669"/>
    <property type="project" value="TreeGrafter"/>
</dbReference>
<dbReference type="Gene3D" id="3.40.50.12780">
    <property type="entry name" value="N-terminal domain of ligase-like"/>
    <property type="match status" value="1"/>
</dbReference>
<feature type="domain" description="AMP-dependent synthetase/ligase" evidence="5">
    <location>
        <begin position="13"/>
        <end position="366"/>
    </location>
</feature>
<dbReference type="GO" id="GO:0004467">
    <property type="term" value="F:long-chain fatty acid-CoA ligase activity"/>
    <property type="evidence" value="ECO:0007669"/>
    <property type="project" value="TreeGrafter"/>
</dbReference>
<evidence type="ECO:0000313" key="7">
    <source>
        <dbReference type="EMBL" id="TWF75752.1"/>
    </source>
</evidence>
<dbReference type="InterPro" id="IPR025110">
    <property type="entry name" value="AMP-bd_C"/>
</dbReference>
<feature type="domain" description="AMP-binding enzyme C-terminal" evidence="6">
    <location>
        <begin position="417"/>
        <end position="490"/>
    </location>
</feature>
<evidence type="ECO:0000256" key="4">
    <source>
        <dbReference type="ARBA" id="ARBA00022840"/>
    </source>
</evidence>
<dbReference type="PROSITE" id="PS00455">
    <property type="entry name" value="AMP_BINDING"/>
    <property type="match status" value="1"/>
</dbReference>
<name>A0A561SLQ0_9PSEU</name>